<comment type="caution">
    <text evidence="2">The sequence shown here is derived from an EMBL/GenBank/DDBJ whole genome shotgun (WGS) entry which is preliminary data.</text>
</comment>
<evidence type="ECO:0000313" key="3">
    <source>
        <dbReference type="Proteomes" id="UP000784435"/>
    </source>
</evidence>
<dbReference type="Pfam" id="PF00144">
    <property type="entry name" value="Beta-lactamase"/>
    <property type="match status" value="1"/>
</dbReference>
<dbReference type="Proteomes" id="UP000784435">
    <property type="component" value="Unassembled WGS sequence"/>
</dbReference>
<evidence type="ECO:0000259" key="1">
    <source>
        <dbReference type="Pfam" id="PF00144"/>
    </source>
</evidence>
<proteinExistence type="predicted"/>
<evidence type="ECO:0000313" key="2">
    <source>
        <dbReference type="EMBL" id="HJG80985.1"/>
    </source>
</evidence>
<sequence>MTGRHLELSSGDPDQPFFVASIDKVFIATLIAQLVEAGGLRLDSPLGELLRREDLAPLPTAPGIENARDVTVEHLLSHTSGLPDVMLPPRGYDTECAIPKLAAAPSRVWTIAEFLQQAAHLPPIARPGERFLYSDTGYFLLIRIIEEVGGSDFAEQLGARIFEPAGMTDSARWIGTDADGIAALAPALAPFWLDASGPVCGGDVSGVFAPNLAWVNGLGGPSTAHDLVRFQYALHGGELVDPAWIRFFATPRNRFRPGIHYGAGMNTLRFGGFFPLLRGYPQPAGGLGYTATHMYYYPEQRTHVILNYHSHQRMRKSFHMHISLAGLIRRYG</sequence>
<dbReference type="PANTHER" id="PTHR46825:SF9">
    <property type="entry name" value="BETA-LACTAMASE-RELATED DOMAIN-CONTAINING PROTEIN"/>
    <property type="match status" value="1"/>
</dbReference>
<dbReference type="EMBL" id="DYUK01000245">
    <property type="protein sequence ID" value="HJG80985.1"/>
    <property type="molecule type" value="Genomic_DNA"/>
</dbReference>
<dbReference type="AlphaFoldDB" id="A0A921MF58"/>
<dbReference type="InterPro" id="IPR012338">
    <property type="entry name" value="Beta-lactam/transpept-like"/>
</dbReference>
<feature type="domain" description="Beta-lactamase-related" evidence="1">
    <location>
        <begin position="12"/>
        <end position="306"/>
    </location>
</feature>
<organism evidence="2 3">
    <name type="scientific">Brevibacterium senegalense</name>
    <dbReference type="NCBI Taxonomy" id="1033736"/>
    <lineage>
        <taxon>Bacteria</taxon>
        <taxon>Bacillati</taxon>
        <taxon>Actinomycetota</taxon>
        <taxon>Actinomycetes</taxon>
        <taxon>Micrococcales</taxon>
        <taxon>Brevibacteriaceae</taxon>
        <taxon>Brevibacterium</taxon>
    </lineage>
</organism>
<gene>
    <name evidence="2" type="ORF">K8V08_11295</name>
</gene>
<reference evidence="2" key="1">
    <citation type="journal article" date="2021" name="PeerJ">
        <title>Extensive microbial diversity within the chicken gut microbiome revealed by metagenomics and culture.</title>
        <authorList>
            <person name="Gilroy R."/>
            <person name="Ravi A."/>
            <person name="Getino M."/>
            <person name="Pursley I."/>
            <person name="Horton D.L."/>
            <person name="Alikhan N.F."/>
            <person name="Baker D."/>
            <person name="Gharbi K."/>
            <person name="Hall N."/>
            <person name="Watson M."/>
            <person name="Adriaenssens E.M."/>
            <person name="Foster-Nyarko E."/>
            <person name="Jarju S."/>
            <person name="Secka A."/>
            <person name="Antonio M."/>
            <person name="Oren A."/>
            <person name="Chaudhuri R.R."/>
            <person name="La Ragione R."/>
            <person name="Hildebrand F."/>
            <person name="Pallen M.J."/>
        </authorList>
    </citation>
    <scope>NUCLEOTIDE SEQUENCE</scope>
    <source>
        <strain evidence="2">ChiGjej5B5-7349</strain>
    </source>
</reference>
<dbReference type="InterPro" id="IPR001466">
    <property type="entry name" value="Beta-lactam-related"/>
</dbReference>
<name>A0A921MF58_9MICO</name>
<dbReference type="Gene3D" id="3.40.710.10">
    <property type="entry name" value="DD-peptidase/beta-lactamase superfamily"/>
    <property type="match status" value="1"/>
</dbReference>
<dbReference type="SUPFAM" id="SSF56601">
    <property type="entry name" value="beta-lactamase/transpeptidase-like"/>
    <property type="match status" value="1"/>
</dbReference>
<dbReference type="InterPro" id="IPR050491">
    <property type="entry name" value="AmpC-like"/>
</dbReference>
<protein>
    <submittedName>
        <fullName evidence="2">Beta-lactamase family protein</fullName>
    </submittedName>
</protein>
<reference evidence="2" key="2">
    <citation type="submission" date="2021-09" db="EMBL/GenBank/DDBJ databases">
        <authorList>
            <person name="Gilroy R."/>
        </authorList>
    </citation>
    <scope>NUCLEOTIDE SEQUENCE</scope>
    <source>
        <strain evidence="2">ChiGjej5B5-7349</strain>
    </source>
</reference>
<accession>A0A921MF58</accession>
<dbReference type="PANTHER" id="PTHR46825">
    <property type="entry name" value="D-ALANYL-D-ALANINE-CARBOXYPEPTIDASE/ENDOPEPTIDASE AMPH"/>
    <property type="match status" value="1"/>
</dbReference>